<proteinExistence type="predicted"/>
<evidence type="ECO:0000259" key="1">
    <source>
        <dbReference type="Pfam" id="PF20150"/>
    </source>
</evidence>
<keyword evidence="3" id="KW-1185">Reference proteome</keyword>
<organism evidence="2 3">
    <name type="scientific">Phialocephala subalpina</name>
    <dbReference type="NCBI Taxonomy" id="576137"/>
    <lineage>
        <taxon>Eukaryota</taxon>
        <taxon>Fungi</taxon>
        <taxon>Dikarya</taxon>
        <taxon>Ascomycota</taxon>
        <taxon>Pezizomycotina</taxon>
        <taxon>Leotiomycetes</taxon>
        <taxon>Helotiales</taxon>
        <taxon>Mollisiaceae</taxon>
        <taxon>Phialocephala</taxon>
        <taxon>Phialocephala fortinii species complex</taxon>
    </lineage>
</organism>
<gene>
    <name evidence="2" type="ORF">PAC_01191</name>
</gene>
<sequence>MAYAQTIPVSGTSIEFPRFPDLPTELRHKIWRAAMPRRVVHIYERPVLDTHELAHRKRHRRLEQLGVKTRSEPNEWMWKRPWDGYSDRGKPIGFEEEEYLQERGKETFFCESCNVFLPKARPPRPWGIGSDAEIPSIILACREAFEICKYAQSFAYRDEGTFAQTYFKPEVDTLFFSESSPSTLRDPTCRTTSAFDRLERMITALGTTQLETVRYVGLTVAGISSWALLERWLARVLCCFKNIRTLYLVIDDWPQWPIGVNNGKPWMFKHRAGVTLAAPINPNKVLEIFNNPDPKLADWYQLRSRMPPCGINPQRLQDLIDNQAESVSWAGGSFGVEARYVIYPNMAVKLARAQKEWRKRIQVAEEQEVLKYGIEAVCGELYEET</sequence>
<accession>A0A1L7WEY9</accession>
<dbReference type="OrthoDB" id="3540486at2759"/>
<dbReference type="Pfam" id="PF20150">
    <property type="entry name" value="2EXR"/>
    <property type="match status" value="1"/>
</dbReference>
<dbReference type="PANTHER" id="PTHR35910">
    <property type="entry name" value="2EXR DOMAIN-CONTAINING PROTEIN"/>
    <property type="match status" value="1"/>
</dbReference>
<dbReference type="InterPro" id="IPR045518">
    <property type="entry name" value="2EXR"/>
</dbReference>
<name>A0A1L7WEY9_9HELO</name>
<dbReference type="AlphaFoldDB" id="A0A1L7WEY9"/>
<dbReference type="EMBL" id="FJOG01000001">
    <property type="protein sequence ID" value="CZR51316.1"/>
    <property type="molecule type" value="Genomic_DNA"/>
</dbReference>
<evidence type="ECO:0000313" key="2">
    <source>
        <dbReference type="EMBL" id="CZR51316.1"/>
    </source>
</evidence>
<dbReference type="PANTHER" id="PTHR35910:SF6">
    <property type="entry name" value="2EXR DOMAIN-CONTAINING PROTEIN"/>
    <property type="match status" value="1"/>
</dbReference>
<reference evidence="2 3" key="1">
    <citation type="submission" date="2016-03" db="EMBL/GenBank/DDBJ databases">
        <authorList>
            <person name="Ploux O."/>
        </authorList>
    </citation>
    <scope>NUCLEOTIDE SEQUENCE [LARGE SCALE GENOMIC DNA]</scope>
    <source>
        <strain evidence="2 3">UAMH 11012</strain>
    </source>
</reference>
<evidence type="ECO:0000313" key="3">
    <source>
        <dbReference type="Proteomes" id="UP000184330"/>
    </source>
</evidence>
<feature type="domain" description="2EXR" evidence="1">
    <location>
        <begin position="16"/>
        <end position="174"/>
    </location>
</feature>
<dbReference type="Proteomes" id="UP000184330">
    <property type="component" value="Unassembled WGS sequence"/>
</dbReference>
<protein>
    <recommendedName>
        <fullName evidence="1">2EXR domain-containing protein</fullName>
    </recommendedName>
</protein>